<dbReference type="InterPro" id="IPR051814">
    <property type="entry name" value="NAD(P)H-dep_FMN_reductase"/>
</dbReference>
<protein>
    <submittedName>
        <fullName evidence="6">NADPH-dependent oxidoreductase</fullName>
    </submittedName>
</protein>
<evidence type="ECO:0000256" key="4">
    <source>
        <dbReference type="ARBA" id="ARBA00023002"/>
    </source>
</evidence>
<keyword evidence="7" id="KW-1185">Reference proteome</keyword>
<dbReference type="OrthoDB" id="9812295at2"/>
<dbReference type="PANTHER" id="PTHR43408:SF2">
    <property type="entry name" value="FMN REDUCTASE (NADPH)"/>
    <property type="match status" value="1"/>
</dbReference>
<evidence type="ECO:0000313" key="6">
    <source>
        <dbReference type="EMBL" id="PKD43000.1"/>
    </source>
</evidence>
<evidence type="ECO:0000259" key="5">
    <source>
        <dbReference type="Pfam" id="PF03358"/>
    </source>
</evidence>
<dbReference type="EMBL" id="PISP01000003">
    <property type="protein sequence ID" value="PKD43000.1"/>
    <property type="molecule type" value="Genomic_DNA"/>
</dbReference>
<dbReference type="Pfam" id="PF03358">
    <property type="entry name" value="FMN_red"/>
    <property type="match status" value="1"/>
</dbReference>
<evidence type="ECO:0000256" key="3">
    <source>
        <dbReference type="ARBA" id="ARBA00022643"/>
    </source>
</evidence>
<comment type="similarity">
    <text evidence="1">Belongs to the SsuE family.</text>
</comment>
<keyword evidence="4" id="KW-0560">Oxidoreductase</keyword>
<evidence type="ECO:0000313" key="7">
    <source>
        <dbReference type="Proteomes" id="UP000233398"/>
    </source>
</evidence>
<evidence type="ECO:0000256" key="1">
    <source>
        <dbReference type="ARBA" id="ARBA00005990"/>
    </source>
</evidence>
<name>A0A2N0VFR0_9BACT</name>
<dbReference type="Proteomes" id="UP000233398">
    <property type="component" value="Unassembled WGS sequence"/>
</dbReference>
<reference evidence="6 7" key="1">
    <citation type="submission" date="2017-11" db="EMBL/GenBank/DDBJ databases">
        <title>Rhodohalobacter 15182 sp. nov., isolated from a salt lake.</title>
        <authorList>
            <person name="Han S."/>
        </authorList>
    </citation>
    <scope>NUCLEOTIDE SEQUENCE [LARGE SCALE GENOMIC DNA]</scope>
    <source>
        <strain evidence="6 7">15182</strain>
    </source>
</reference>
<gene>
    <name evidence="6" type="ORF">CWD77_10205</name>
</gene>
<dbReference type="RefSeq" id="WP_101073475.1">
    <property type="nucleotide sequence ID" value="NZ_PISP01000003.1"/>
</dbReference>
<dbReference type="AlphaFoldDB" id="A0A2N0VFR0"/>
<comment type="caution">
    <text evidence="6">The sequence shown here is derived from an EMBL/GenBank/DDBJ whole genome shotgun (WGS) entry which is preliminary data.</text>
</comment>
<keyword evidence="3" id="KW-0288">FMN</keyword>
<accession>A0A2N0VFR0</accession>
<sequence length="187" mass="21118">MSLIHILSSTDRPNSNALKVSGYVENYLAEKAETKIFSLMDYPFEDVVGGKYGQTPDSVKEFNEEFLKADGFLFVIPEYNGGFPGVLKLFFDYLPFPDAMEMVPVSLIGEAAGAFGALRPVEQFEQLLKYRKAYIYPERMFIQRVNDTFDPDEGLNNDVLQKLLLSQLDSFPDFVERINSLGLSVDA</sequence>
<dbReference type="Gene3D" id="3.40.50.360">
    <property type="match status" value="1"/>
</dbReference>
<proteinExistence type="inferred from homology"/>
<feature type="domain" description="NADPH-dependent FMN reductase-like" evidence="5">
    <location>
        <begin position="4"/>
        <end position="138"/>
    </location>
</feature>
<dbReference type="InterPro" id="IPR029039">
    <property type="entry name" value="Flavoprotein-like_sf"/>
</dbReference>
<evidence type="ECO:0000256" key="2">
    <source>
        <dbReference type="ARBA" id="ARBA00022630"/>
    </source>
</evidence>
<dbReference type="SUPFAM" id="SSF52218">
    <property type="entry name" value="Flavoproteins"/>
    <property type="match status" value="1"/>
</dbReference>
<dbReference type="GO" id="GO:0016491">
    <property type="term" value="F:oxidoreductase activity"/>
    <property type="evidence" value="ECO:0007669"/>
    <property type="project" value="UniProtKB-KW"/>
</dbReference>
<keyword evidence="2" id="KW-0285">Flavoprotein</keyword>
<organism evidence="6 7">
    <name type="scientific">Rhodohalobacter barkolensis</name>
    <dbReference type="NCBI Taxonomy" id="2053187"/>
    <lineage>
        <taxon>Bacteria</taxon>
        <taxon>Pseudomonadati</taxon>
        <taxon>Balneolota</taxon>
        <taxon>Balneolia</taxon>
        <taxon>Balneolales</taxon>
        <taxon>Balneolaceae</taxon>
        <taxon>Rhodohalobacter</taxon>
    </lineage>
</organism>
<dbReference type="InterPro" id="IPR005025">
    <property type="entry name" value="FMN_Rdtase-like_dom"/>
</dbReference>
<dbReference type="PANTHER" id="PTHR43408">
    <property type="entry name" value="FMN REDUCTASE (NADPH)"/>
    <property type="match status" value="1"/>
</dbReference>